<keyword evidence="15" id="KW-0732">Signal</keyword>
<evidence type="ECO:0000256" key="14">
    <source>
        <dbReference type="RuleBase" id="RU000461"/>
    </source>
</evidence>
<evidence type="ECO:0000256" key="15">
    <source>
        <dbReference type="SAM" id="SignalP"/>
    </source>
</evidence>
<dbReference type="InterPro" id="IPR017972">
    <property type="entry name" value="Cyt_P450_CS"/>
</dbReference>
<feature type="chain" id="PRO_5007855989" evidence="15">
    <location>
        <begin position="23"/>
        <end position="459"/>
    </location>
</feature>
<comment type="similarity">
    <text evidence="4 14">Belongs to the cytochrome P450 family.</text>
</comment>
<feature type="signal peptide" evidence="15">
    <location>
        <begin position="1"/>
        <end position="22"/>
    </location>
</feature>
<keyword evidence="8" id="KW-1133">Transmembrane helix</keyword>
<organism evidence="16 17">
    <name type="scientific">Laetiporus sulphureus 93-53</name>
    <dbReference type="NCBI Taxonomy" id="1314785"/>
    <lineage>
        <taxon>Eukaryota</taxon>
        <taxon>Fungi</taxon>
        <taxon>Dikarya</taxon>
        <taxon>Basidiomycota</taxon>
        <taxon>Agaricomycotina</taxon>
        <taxon>Agaricomycetes</taxon>
        <taxon>Polyporales</taxon>
        <taxon>Laetiporus</taxon>
    </lineage>
</organism>
<keyword evidence="17" id="KW-1185">Reference proteome</keyword>
<keyword evidence="12" id="KW-0472">Membrane</keyword>
<gene>
    <name evidence="16" type="ORF">LAESUDRAFT_738667</name>
</gene>
<dbReference type="GO" id="GO:0005506">
    <property type="term" value="F:iron ion binding"/>
    <property type="evidence" value="ECO:0007669"/>
    <property type="project" value="InterPro"/>
</dbReference>
<sequence length="459" mass="51839">MGIAIPLLLCVLLLTWLLNNTARRSVRRLFPGPKTLPFLGNVHQIPRESQHTTFAEWIQRYGPVVYARIFQIGVGTITQFLPYGARWRRHRKWMQGALMDKRALDSYREMQVREVRRLLSDFTERPEDFMMHIKQFVLDLAYGHAIGSSQDEFVAMASKAIADAAEAGNSGAALVDLFPLLRHIPAWMPGAEFKRNAIRMKHSIRNVMEIPYKLAKEAVLSGTANSSFVTSILHELLQNGELTEEDEHDVVEAAGGLFTGNASFRYSYTTRTLLAFILAMVLYPNVCKKAQAEIDSVTGSTRLPDFGDRASLPYLERVLQELFRWNCPVTLDCHIPGGTMIVPNIWAMTRNSQLYSDPETFRPERFDELDSSTVDLHDPRKLVFGFGRRICPGRHLADSTIWLAMTTILACFDISKALDEKGIEITPAASFTATAVRHTKPFKCNISPRSHISVEQLVV</sequence>
<evidence type="ECO:0000256" key="1">
    <source>
        <dbReference type="ARBA" id="ARBA00001971"/>
    </source>
</evidence>
<feature type="binding site" description="axial binding residue" evidence="13">
    <location>
        <position position="391"/>
    </location>
    <ligand>
        <name>heme</name>
        <dbReference type="ChEBI" id="CHEBI:30413"/>
    </ligand>
    <ligandPart>
        <name>Fe</name>
        <dbReference type="ChEBI" id="CHEBI:18248"/>
    </ligandPart>
</feature>
<evidence type="ECO:0000256" key="12">
    <source>
        <dbReference type="ARBA" id="ARBA00023136"/>
    </source>
</evidence>
<dbReference type="RefSeq" id="XP_040760323.1">
    <property type="nucleotide sequence ID" value="XM_040910924.1"/>
</dbReference>
<comment type="subcellular location">
    <subcellularLocation>
        <location evidence="2">Membrane</location>
        <topology evidence="2">Single-pass membrane protein</topology>
    </subcellularLocation>
</comment>
<evidence type="ECO:0000256" key="8">
    <source>
        <dbReference type="ARBA" id="ARBA00022989"/>
    </source>
</evidence>
<proteinExistence type="inferred from homology"/>
<dbReference type="GO" id="GO:0016020">
    <property type="term" value="C:membrane"/>
    <property type="evidence" value="ECO:0007669"/>
    <property type="project" value="UniProtKB-SubCell"/>
</dbReference>
<dbReference type="GeneID" id="63827953"/>
<dbReference type="AlphaFoldDB" id="A0A165CCW4"/>
<dbReference type="STRING" id="1314785.A0A165CCW4"/>
<dbReference type="InterPro" id="IPR001128">
    <property type="entry name" value="Cyt_P450"/>
</dbReference>
<dbReference type="SUPFAM" id="SSF48264">
    <property type="entry name" value="Cytochrome P450"/>
    <property type="match status" value="1"/>
</dbReference>
<dbReference type="InterPro" id="IPR002401">
    <property type="entry name" value="Cyt_P450_E_grp-I"/>
</dbReference>
<comment type="pathway">
    <text evidence="3">Secondary metabolite biosynthesis.</text>
</comment>
<evidence type="ECO:0000256" key="2">
    <source>
        <dbReference type="ARBA" id="ARBA00004167"/>
    </source>
</evidence>
<dbReference type="PRINTS" id="PR00463">
    <property type="entry name" value="EP450I"/>
</dbReference>
<keyword evidence="10 13" id="KW-0408">Iron</keyword>
<evidence type="ECO:0000256" key="4">
    <source>
        <dbReference type="ARBA" id="ARBA00010617"/>
    </source>
</evidence>
<dbReference type="Gene3D" id="1.10.630.10">
    <property type="entry name" value="Cytochrome P450"/>
    <property type="match status" value="1"/>
</dbReference>
<dbReference type="GO" id="GO:0020037">
    <property type="term" value="F:heme binding"/>
    <property type="evidence" value="ECO:0007669"/>
    <property type="project" value="InterPro"/>
</dbReference>
<evidence type="ECO:0000256" key="3">
    <source>
        <dbReference type="ARBA" id="ARBA00005179"/>
    </source>
</evidence>
<evidence type="ECO:0000256" key="13">
    <source>
        <dbReference type="PIRSR" id="PIRSR602401-1"/>
    </source>
</evidence>
<dbReference type="PANTHER" id="PTHR46300">
    <property type="entry name" value="P450, PUTATIVE (EUROFUNG)-RELATED-RELATED"/>
    <property type="match status" value="1"/>
</dbReference>
<evidence type="ECO:0000256" key="10">
    <source>
        <dbReference type="ARBA" id="ARBA00023004"/>
    </source>
</evidence>
<keyword evidence="5 13" id="KW-0349">Heme</keyword>
<evidence type="ECO:0000256" key="6">
    <source>
        <dbReference type="ARBA" id="ARBA00022692"/>
    </source>
</evidence>
<dbReference type="CDD" id="cd11065">
    <property type="entry name" value="CYP64-like"/>
    <property type="match status" value="1"/>
</dbReference>
<name>A0A165CCW4_9APHY</name>
<accession>A0A165CCW4</accession>
<evidence type="ECO:0000313" key="17">
    <source>
        <dbReference type="Proteomes" id="UP000076871"/>
    </source>
</evidence>
<keyword evidence="7 13" id="KW-0479">Metal-binding</keyword>
<dbReference type="PANTHER" id="PTHR46300:SF7">
    <property type="entry name" value="P450, PUTATIVE (EUROFUNG)-RELATED"/>
    <property type="match status" value="1"/>
</dbReference>
<dbReference type="InterPro" id="IPR036396">
    <property type="entry name" value="Cyt_P450_sf"/>
</dbReference>
<dbReference type="Pfam" id="PF00067">
    <property type="entry name" value="p450"/>
    <property type="match status" value="1"/>
</dbReference>
<comment type="cofactor">
    <cofactor evidence="1 13">
        <name>heme</name>
        <dbReference type="ChEBI" id="CHEBI:30413"/>
    </cofactor>
</comment>
<dbReference type="EMBL" id="KV427651">
    <property type="protein sequence ID" value="KZT02583.1"/>
    <property type="molecule type" value="Genomic_DNA"/>
</dbReference>
<keyword evidence="9 14" id="KW-0560">Oxidoreductase</keyword>
<dbReference type="Proteomes" id="UP000076871">
    <property type="component" value="Unassembled WGS sequence"/>
</dbReference>
<evidence type="ECO:0000256" key="5">
    <source>
        <dbReference type="ARBA" id="ARBA00022617"/>
    </source>
</evidence>
<evidence type="ECO:0000256" key="9">
    <source>
        <dbReference type="ARBA" id="ARBA00023002"/>
    </source>
</evidence>
<keyword evidence="11 14" id="KW-0503">Monooxygenase</keyword>
<dbReference type="InterPro" id="IPR050364">
    <property type="entry name" value="Cytochrome_P450_fung"/>
</dbReference>
<dbReference type="InParanoid" id="A0A165CCW4"/>
<reference evidence="16 17" key="1">
    <citation type="journal article" date="2016" name="Mol. Biol. Evol.">
        <title>Comparative Genomics of Early-Diverging Mushroom-Forming Fungi Provides Insights into the Origins of Lignocellulose Decay Capabilities.</title>
        <authorList>
            <person name="Nagy L.G."/>
            <person name="Riley R."/>
            <person name="Tritt A."/>
            <person name="Adam C."/>
            <person name="Daum C."/>
            <person name="Floudas D."/>
            <person name="Sun H."/>
            <person name="Yadav J.S."/>
            <person name="Pangilinan J."/>
            <person name="Larsson K.H."/>
            <person name="Matsuura K."/>
            <person name="Barry K."/>
            <person name="Labutti K."/>
            <person name="Kuo R."/>
            <person name="Ohm R.A."/>
            <person name="Bhattacharya S.S."/>
            <person name="Shirouzu T."/>
            <person name="Yoshinaga Y."/>
            <person name="Martin F.M."/>
            <person name="Grigoriev I.V."/>
            <person name="Hibbett D.S."/>
        </authorList>
    </citation>
    <scope>NUCLEOTIDE SEQUENCE [LARGE SCALE GENOMIC DNA]</scope>
    <source>
        <strain evidence="16 17">93-53</strain>
    </source>
</reference>
<evidence type="ECO:0000256" key="7">
    <source>
        <dbReference type="ARBA" id="ARBA00022723"/>
    </source>
</evidence>
<dbReference type="GO" id="GO:0016705">
    <property type="term" value="F:oxidoreductase activity, acting on paired donors, with incorporation or reduction of molecular oxygen"/>
    <property type="evidence" value="ECO:0007669"/>
    <property type="project" value="InterPro"/>
</dbReference>
<evidence type="ECO:0000313" key="16">
    <source>
        <dbReference type="EMBL" id="KZT02583.1"/>
    </source>
</evidence>
<dbReference type="PROSITE" id="PS00086">
    <property type="entry name" value="CYTOCHROME_P450"/>
    <property type="match status" value="1"/>
</dbReference>
<protein>
    <submittedName>
        <fullName evidence="16">Cytochrome P450</fullName>
    </submittedName>
</protein>
<dbReference type="OrthoDB" id="1055148at2759"/>
<dbReference type="GO" id="GO:0004497">
    <property type="term" value="F:monooxygenase activity"/>
    <property type="evidence" value="ECO:0007669"/>
    <property type="project" value="UniProtKB-KW"/>
</dbReference>
<evidence type="ECO:0000256" key="11">
    <source>
        <dbReference type="ARBA" id="ARBA00023033"/>
    </source>
</evidence>
<keyword evidence="6" id="KW-0812">Transmembrane</keyword>